<evidence type="ECO:0000313" key="2">
    <source>
        <dbReference type="EMBL" id="SFP08850.1"/>
    </source>
</evidence>
<reference evidence="2 3" key="1">
    <citation type="submission" date="2016-10" db="EMBL/GenBank/DDBJ databases">
        <authorList>
            <person name="de Groot N.N."/>
        </authorList>
    </citation>
    <scope>NUCLEOTIDE SEQUENCE [LARGE SCALE GENOMIC DNA]</scope>
    <source>
        <strain evidence="2 3">DSM 43067</strain>
    </source>
</reference>
<keyword evidence="1" id="KW-0472">Membrane</keyword>
<proteinExistence type="predicted"/>
<feature type="transmembrane region" description="Helical" evidence="1">
    <location>
        <begin position="21"/>
        <end position="43"/>
    </location>
</feature>
<gene>
    <name evidence="2" type="ORF">SAMN04489713_111292</name>
</gene>
<organism evidence="2 3">
    <name type="scientific">Actinomadura madurae</name>
    <dbReference type="NCBI Taxonomy" id="1993"/>
    <lineage>
        <taxon>Bacteria</taxon>
        <taxon>Bacillati</taxon>
        <taxon>Actinomycetota</taxon>
        <taxon>Actinomycetes</taxon>
        <taxon>Streptosporangiales</taxon>
        <taxon>Thermomonosporaceae</taxon>
        <taxon>Actinomadura</taxon>
    </lineage>
</organism>
<dbReference type="EMBL" id="FOVH01000011">
    <property type="protein sequence ID" value="SFP08850.1"/>
    <property type="molecule type" value="Genomic_DNA"/>
</dbReference>
<keyword evidence="1" id="KW-1133">Transmembrane helix</keyword>
<dbReference type="STRING" id="1993.SAMN04489713_111292"/>
<dbReference type="AlphaFoldDB" id="A0A1I5MH40"/>
<dbReference type="eggNOG" id="ENOG50336BF">
    <property type="taxonomic scope" value="Bacteria"/>
</dbReference>
<dbReference type="InParanoid" id="A0A1I5MH40"/>
<feature type="transmembrane region" description="Helical" evidence="1">
    <location>
        <begin position="205"/>
        <end position="227"/>
    </location>
</feature>
<accession>A0A1I5MH40</accession>
<name>A0A1I5MH40_9ACTN</name>
<sequence>MKLDAVLKAPSDSGFGRRFVLIGYFPVYAAALWLLTLVWAGAWGPLEFGAAWRTAAGLGLGEVVLLVLALTIVAVVLQPFQLAMMRMLEGTGPWLPFSSLLLRGQKRRRNRLREDAAPSGPAPAQEEIQRAGEKGHELRRRFPAPDHLLRPTALGNALTAMEDGAGRHYGVDAVVAWPRLYPLLGERVRELVDDRRDGLDLAARMAVTLAVTAVATGVLLLGSGWWWPLALVPAALAWLSYRGAVHAALAYAETVSVAFDLHRAELFGALRVKLPKDLKEERALNEDWCDHWRQGVPLDEAMEFAGNPNESYIVHKEQK</sequence>
<keyword evidence="3" id="KW-1185">Reference proteome</keyword>
<keyword evidence="1" id="KW-0812">Transmembrane</keyword>
<evidence type="ECO:0000313" key="3">
    <source>
        <dbReference type="Proteomes" id="UP000183413"/>
    </source>
</evidence>
<dbReference type="Proteomes" id="UP000183413">
    <property type="component" value="Unassembled WGS sequence"/>
</dbReference>
<protein>
    <submittedName>
        <fullName evidence="2">Uncharacterized protein</fullName>
    </submittedName>
</protein>
<dbReference type="RefSeq" id="WP_075022908.1">
    <property type="nucleotide sequence ID" value="NZ_FOVH01000011.1"/>
</dbReference>
<feature type="transmembrane region" description="Helical" evidence="1">
    <location>
        <begin position="55"/>
        <end position="77"/>
    </location>
</feature>
<evidence type="ECO:0000256" key="1">
    <source>
        <dbReference type="SAM" id="Phobius"/>
    </source>
</evidence>